<dbReference type="InterPro" id="IPR002402">
    <property type="entry name" value="Cyt_P450_E_grp-II"/>
</dbReference>
<dbReference type="Proteomes" id="UP000838756">
    <property type="component" value="Unassembled WGS sequence"/>
</dbReference>
<dbReference type="InterPro" id="IPR036396">
    <property type="entry name" value="Cyt_P450_sf"/>
</dbReference>
<dbReference type="InterPro" id="IPR050476">
    <property type="entry name" value="Insect_CytP450_Detox"/>
</dbReference>
<comment type="subcellular location">
    <subcellularLocation>
        <location evidence="3">Endoplasmic reticulum membrane</location>
        <topology evidence="3">Peripheral membrane protein</topology>
    </subcellularLocation>
    <subcellularLocation>
        <location evidence="2">Microsome membrane</location>
        <topology evidence="2">Peripheral membrane protein</topology>
    </subcellularLocation>
</comment>
<evidence type="ECO:0000313" key="15">
    <source>
        <dbReference type="EMBL" id="CAH2259715.1"/>
    </source>
</evidence>
<name>A0A8S4S847_9NEOP</name>
<evidence type="ECO:0000313" key="16">
    <source>
        <dbReference type="Proteomes" id="UP000838756"/>
    </source>
</evidence>
<evidence type="ECO:0000256" key="3">
    <source>
        <dbReference type="ARBA" id="ARBA00004406"/>
    </source>
</evidence>
<proteinExistence type="inferred from homology"/>
<evidence type="ECO:0000256" key="6">
    <source>
        <dbReference type="ARBA" id="ARBA00022617"/>
    </source>
</evidence>
<dbReference type="PANTHER" id="PTHR24292:SF45">
    <property type="entry name" value="CYTOCHROME P450 6G1-RELATED"/>
    <property type="match status" value="1"/>
</dbReference>
<dbReference type="PRINTS" id="PR00464">
    <property type="entry name" value="EP450II"/>
</dbReference>
<dbReference type="EMBL" id="CAKXAJ010026153">
    <property type="protein sequence ID" value="CAH2259715.1"/>
    <property type="molecule type" value="Genomic_DNA"/>
</dbReference>
<dbReference type="GO" id="GO:0005789">
    <property type="term" value="C:endoplasmic reticulum membrane"/>
    <property type="evidence" value="ECO:0007669"/>
    <property type="project" value="UniProtKB-SubCell"/>
</dbReference>
<dbReference type="GO" id="GO:0020037">
    <property type="term" value="F:heme binding"/>
    <property type="evidence" value="ECO:0007669"/>
    <property type="project" value="InterPro"/>
</dbReference>
<keyword evidence="13" id="KW-0472">Membrane</keyword>
<comment type="catalytic activity">
    <reaction evidence="14">
        <text>an organic molecule + reduced [NADPH--hemoprotein reductase] + O2 = an alcohol + oxidized [NADPH--hemoprotein reductase] + H2O + H(+)</text>
        <dbReference type="Rhea" id="RHEA:17149"/>
        <dbReference type="Rhea" id="RHEA-COMP:11964"/>
        <dbReference type="Rhea" id="RHEA-COMP:11965"/>
        <dbReference type="ChEBI" id="CHEBI:15377"/>
        <dbReference type="ChEBI" id="CHEBI:15378"/>
        <dbReference type="ChEBI" id="CHEBI:15379"/>
        <dbReference type="ChEBI" id="CHEBI:30879"/>
        <dbReference type="ChEBI" id="CHEBI:57618"/>
        <dbReference type="ChEBI" id="CHEBI:58210"/>
        <dbReference type="ChEBI" id="CHEBI:142491"/>
        <dbReference type="EC" id="1.14.14.1"/>
    </reaction>
</comment>
<evidence type="ECO:0000256" key="9">
    <source>
        <dbReference type="ARBA" id="ARBA00022848"/>
    </source>
</evidence>
<evidence type="ECO:0000256" key="13">
    <source>
        <dbReference type="ARBA" id="ARBA00023136"/>
    </source>
</evidence>
<dbReference type="GO" id="GO:0016712">
    <property type="term" value="F:oxidoreductase activity, acting on paired donors, with incorporation or reduction of molecular oxygen, reduced flavin or flavoprotein as one donor, and incorporation of one atom of oxygen"/>
    <property type="evidence" value="ECO:0007669"/>
    <property type="project" value="UniProtKB-EC"/>
</dbReference>
<dbReference type="PRINTS" id="PR00385">
    <property type="entry name" value="P450"/>
</dbReference>
<keyword evidence="8" id="KW-0256">Endoplasmic reticulum</keyword>
<keyword evidence="10" id="KW-0560">Oxidoreductase</keyword>
<evidence type="ECO:0000256" key="2">
    <source>
        <dbReference type="ARBA" id="ARBA00004174"/>
    </source>
</evidence>
<evidence type="ECO:0000256" key="12">
    <source>
        <dbReference type="ARBA" id="ARBA00023033"/>
    </source>
</evidence>
<protein>
    <recommendedName>
        <fullName evidence="5">unspecific monooxygenase</fullName>
        <ecNumber evidence="5">1.14.14.1</ecNumber>
    </recommendedName>
</protein>
<accession>A0A8S4S847</accession>
<dbReference type="OrthoDB" id="2789670at2759"/>
<dbReference type="InterPro" id="IPR001128">
    <property type="entry name" value="Cyt_P450"/>
</dbReference>
<comment type="caution">
    <text evidence="15">The sequence shown here is derived from an EMBL/GenBank/DDBJ whole genome shotgun (WGS) entry which is preliminary data.</text>
</comment>
<dbReference type="CDD" id="cd11056">
    <property type="entry name" value="CYP6-like"/>
    <property type="match status" value="1"/>
</dbReference>
<comment type="similarity">
    <text evidence="4">Belongs to the cytochrome P450 family.</text>
</comment>
<reference evidence="15" key="1">
    <citation type="submission" date="2022-03" db="EMBL/GenBank/DDBJ databases">
        <authorList>
            <person name="Lindestad O."/>
        </authorList>
    </citation>
    <scope>NUCLEOTIDE SEQUENCE</scope>
</reference>
<evidence type="ECO:0000256" key="8">
    <source>
        <dbReference type="ARBA" id="ARBA00022824"/>
    </source>
</evidence>
<keyword evidence="12" id="KW-0503">Monooxygenase</keyword>
<dbReference type="EC" id="1.14.14.1" evidence="5"/>
<comment type="cofactor">
    <cofactor evidence="1">
        <name>heme</name>
        <dbReference type="ChEBI" id="CHEBI:30413"/>
    </cofactor>
</comment>
<sequence>MAKDFYYFNNREVADHTHKETVTQNLFFTGGNRWKVLRQNLTALFSSAKLKNMFYLIENCAILLDKVIAEDLKSNKSNVIEIKSLLAKYTMDCIGSCAFGVETGTLVRTDTQKNPFTIMGEKIFDVSNFGALKMISRAMWPATFYGLGLKWFNDDIVTFFNKLLKGVFANRSHKQSPRNDFVDFILSWKQNNYLMGDSINNFKTGLKNTITLEVNDDLLVAQCVLFFAAGFETTATTTSFVFYELAKHPKAQARVIEEVSDYFDRHNGKIEYECINEMPYLQACVDETLRLYPVLGVLTREVAESYSLPTGLLLEKGDRIHIPVYHIHHNPYNFPEPDEFRPERTQDLHWYTF</sequence>
<dbReference type="AlphaFoldDB" id="A0A8S4S847"/>
<evidence type="ECO:0000256" key="10">
    <source>
        <dbReference type="ARBA" id="ARBA00023002"/>
    </source>
</evidence>
<keyword evidence="16" id="KW-1185">Reference proteome</keyword>
<organism evidence="15 16">
    <name type="scientific">Pararge aegeria aegeria</name>
    <dbReference type="NCBI Taxonomy" id="348720"/>
    <lineage>
        <taxon>Eukaryota</taxon>
        <taxon>Metazoa</taxon>
        <taxon>Ecdysozoa</taxon>
        <taxon>Arthropoda</taxon>
        <taxon>Hexapoda</taxon>
        <taxon>Insecta</taxon>
        <taxon>Pterygota</taxon>
        <taxon>Neoptera</taxon>
        <taxon>Endopterygota</taxon>
        <taxon>Lepidoptera</taxon>
        <taxon>Glossata</taxon>
        <taxon>Ditrysia</taxon>
        <taxon>Papilionoidea</taxon>
        <taxon>Nymphalidae</taxon>
        <taxon>Satyrinae</taxon>
        <taxon>Satyrini</taxon>
        <taxon>Parargina</taxon>
        <taxon>Pararge</taxon>
    </lineage>
</organism>
<evidence type="ECO:0000256" key="1">
    <source>
        <dbReference type="ARBA" id="ARBA00001971"/>
    </source>
</evidence>
<keyword evidence="7" id="KW-0479">Metal-binding</keyword>
<keyword evidence="6" id="KW-0349">Heme</keyword>
<dbReference type="GO" id="GO:0005506">
    <property type="term" value="F:iron ion binding"/>
    <property type="evidence" value="ECO:0007669"/>
    <property type="project" value="InterPro"/>
</dbReference>
<keyword evidence="11" id="KW-0408">Iron</keyword>
<evidence type="ECO:0000256" key="11">
    <source>
        <dbReference type="ARBA" id="ARBA00023004"/>
    </source>
</evidence>
<evidence type="ECO:0000256" key="14">
    <source>
        <dbReference type="ARBA" id="ARBA00047827"/>
    </source>
</evidence>
<evidence type="ECO:0000256" key="5">
    <source>
        <dbReference type="ARBA" id="ARBA00012109"/>
    </source>
</evidence>
<dbReference type="Pfam" id="PF00067">
    <property type="entry name" value="p450"/>
    <property type="match status" value="1"/>
</dbReference>
<keyword evidence="9" id="KW-0492">Microsome</keyword>
<gene>
    <name evidence="15" type="primary">jg24308</name>
    <name evidence="15" type="ORF">PAEG_LOCUS23628</name>
</gene>
<evidence type="ECO:0000256" key="7">
    <source>
        <dbReference type="ARBA" id="ARBA00022723"/>
    </source>
</evidence>
<dbReference type="Gene3D" id="1.10.630.10">
    <property type="entry name" value="Cytochrome P450"/>
    <property type="match status" value="1"/>
</dbReference>
<dbReference type="SUPFAM" id="SSF48264">
    <property type="entry name" value="Cytochrome P450"/>
    <property type="match status" value="1"/>
</dbReference>
<evidence type="ECO:0000256" key="4">
    <source>
        <dbReference type="ARBA" id="ARBA00010617"/>
    </source>
</evidence>
<dbReference type="PANTHER" id="PTHR24292">
    <property type="entry name" value="CYTOCHROME P450"/>
    <property type="match status" value="1"/>
</dbReference>